<keyword evidence="2" id="KW-1185">Reference proteome</keyword>
<feature type="non-terminal residue" evidence="1">
    <location>
        <position position="1"/>
    </location>
</feature>
<name>A0AAD1RRL6_PELCU</name>
<gene>
    <name evidence="1" type="ORF">PECUL_23A053769</name>
</gene>
<evidence type="ECO:0000313" key="1">
    <source>
        <dbReference type="EMBL" id="CAH2276936.1"/>
    </source>
</evidence>
<dbReference type="AlphaFoldDB" id="A0AAD1RRL6"/>
<proteinExistence type="predicted"/>
<dbReference type="EMBL" id="OW240914">
    <property type="protein sequence ID" value="CAH2276936.1"/>
    <property type="molecule type" value="Genomic_DNA"/>
</dbReference>
<organism evidence="1 2">
    <name type="scientific">Pelobates cultripes</name>
    <name type="common">Western spadefoot toad</name>
    <dbReference type="NCBI Taxonomy" id="61616"/>
    <lineage>
        <taxon>Eukaryota</taxon>
        <taxon>Metazoa</taxon>
        <taxon>Chordata</taxon>
        <taxon>Craniata</taxon>
        <taxon>Vertebrata</taxon>
        <taxon>Euteleostomi</taxon>
        <taxon>Amphibia</taxon>
        <taxon>Batrachia</taxon>
        <taxon>Anura</taxon>
        <taxon>Pelobatoidea</taxon>
        <taxon>Pelobatidae</taxon>
        <taxon>Pelobates</taxon>
    </lineage>
</organism>
<sequence length="49" mass="5671">GQPMVPQETLIVVMAHLRQKGIRCLTYLDNNALLTTQELHYLRFLSRGM</sequence>
<reference evidence="1" key="1">
    <citation type="submission" date="2022-03" db="EMBL/GenBank/DDBJ databases">
        <authorList>
            <person name="Alioto T."/>
            <person name="Alioto T."/>
            <person name="Gomez Garrido J."/>
        </authorList>
    </citation>
    <scope>NUCLEOTIDE SEQUENCE</scope>
</reference>
<dbReference type="Proteomes" id="UP001295444">
    <property type="component" value="Chromosome 03"/>
</dbReference>
<accession>A0AAD1RRL6</accession>
<protein>
    <submittedName>
        <fullName evidence="1">Uncharacterized protein</fullName>
    </submittedName>
</protein>
<evidence type="ECO:0000313" key="2">
    <source>
        <dbReference type="Proteomes" id="UP001295444"/>
    </source>
</evidence>